<protein>
    <submittedName>
        <fullName evidence="1">Uncharacterized protein</fullName>
    </submittedName>
</protein>
<dbReference type="EMBL" id="JAVDQD010000001">
    <property type="protein sequence ID" value="MDR6237896.1"/>
    <property type="molecule type" value="Genomic_DNA"/>
</dbReference>
<dbReference type="RefSeq" id="WP_309937366.1">
    <property type="nucleotide sequence ID" value="NZ_AP025305.1"/>
</dbReference>
<reference evidence="1" key="1">
    <citation type="submission" date="2023-07" db="EMBL/GenBank/DDBJ databases">
        <title>Genomic Encyclopedia of Type Strains, Phase IV (KMG-IV): sequencing the most valuable type-strain genomes for metagenomic binning, comparative biology and taxonomic classification.</title>
        <authorList>
            <person name="Goeker M."/>
        </authorList>
    </citation>
    <scope>NUCLEOTIDE SEQUENCE</scope>
    <source>
        <strain evidence="1">DSM 26174</strain>
    </source>
</reference>
<keyword evidence="2" id="KW-1185">Reference proteome</keyword>
<gene>
    <name evidence="1" type="ORF">HNQ88_000872</name>
</gene>
<dbReference type="AlphaFoldDB" id="A0AAE4BQS7"/>
<proteinExistence type="predicted"/>
<dbReference type="Proteomes" id="UP001185092">
    <property type="component" value="Unassembled WGS sequence"/>
</dbReference>
<sequence>MGYDFALIFGDYEVKNKIIDFFKKNDFMLYYQESGNITISKTGFITHRGNLQAVFFSCFDYSYPNKELEWFYNKNELKLLNNKFGNLFVFYNFSFSSSRGLELITEIVNLLIQFVEKNKLDACVEIDSCDIMEFQTFIDIWNSGKNFNWDIQYIH</sequence>
<comment type="caution">
    <text evidence="1">The sequence shown here is derived from an EMBL/GenBank/DDBJ whole genome shotgun (WGS) entry which is preliminary data.</text>
</comment>
<accession>A0AAE4BQS7</accession>
<evidence type="ECO:0000313" key="2">
    <source>
        <dbReference type="Proteomes" id="UP001185092"/>
    </source>
</evidence>
<evidence type="ECO:0000313" key="1">
    <source>
        <dbReference type="EMBL" id="MDR6237896.1"/>
    </source>
</evidence>
<organism evidence="1 2">
    <name type="scientific">Aureibacter tunicatorum</name>
    <dbReference type="NCBI Taxonomy" id="866807"/>
    <lineage>
        <taxon>Bacteria</taxon>
        <taxon>Pseudomonadati</taxon>
        <taxon>Bacteroidota</taxon>
        <taxon>Cytophagia</taxon>
        <taxon>Cytophagales</taxon>
        <taxon>Persicobacteraceae</taxon>
        <taxon>Aureibacter</taxon>
    </lineage>
</organism>
<name>A0AAE4BQS7_9BACT</name>